<dbReference type="Gene3D" id="3.30.70.80">
    <property type="entry name" value="Peptidase S8 propeptide/proteinase inhibitor I9"/>
    <property type="match status" value="1"/>
</dbReference>
<evidence type="ECO:0000313" key="10">
    <source>
        <dbReference type="EMBL" id="CAA9567697.1"/>
    </source>
</evidence>
<evidence type="ECO:0000256" key="5">
    <source>
        <dbReference type="PROSITE-ProRule" id="PRU01240"/>
    </source>
</evidence>
<evidence type="ECO:0000256" key="3">
    <source>
        <dbReference type="ARBA" id="ARBA00022801"/>
    </source>
</evidence>
<feature type="signal peptide" evidence="7">
    <location>
        <begin position="1"/>
        <end position="17"/>
    </location>
</feature>
<dbReference type="Gene3D" id="2.60.40.3440">
    <property type="match status" value="1"/>
</dbReference>
<dbReference type="GO" id="GO:0004252">
    <property type="term" value="F:serine-type endopeptidase activity"/>
    <property type="evidence" value="ECO:0007669"/>
    <property type="project" value="UniProtKB-UniRule"/>
</dbReference>
<keyword evidence="4 5" id="KW-0720">Serine protease</keyword>
<dbReference type="PROSITE" id="PS00137">
    <property type="entry name" value="SUBTILASE_HIS"/>
    <property type="match status" value="1"/>
</dbReference>
<dbReference type="InterPro" id="IPR022398">
    <property type="entry name" value="Peptidase_S8_His-AS"/>
</dbReference>
<proteinExistence type="inferred from homology"/>
<name>A0A6J4V5A4_9BACT</name>
<dbReference type="InterPro" id="IPR000209">
    <property type="entry name" value="Peptidase_S8/S53_dom"/>
</dbReference>
<evidence type="ECO:0000256" key="7">
    <source>
        <dbReference type="SAM" id="SignalP"/>
    </source>
</evidence>
<dbReference type="Gene3D" id="3.40.50.200">
    <property type="entry name" value="Peptidase S8/S53 domain"/>
    <property type="match status" value="1"/>
</dbReference>
<dbReference type="SUPFAM" id="SSF52743">
    <property type="entry name" value="Subtilisin-like"/>
    <property type="match status" value="1"/>
</dbReference>
<reference evidence="10" key="1">
    <citation type="submission" date="2020-02" db="EMBL/GenBank/DDBJ databases">
        <authorList>
            <person name="Meier V. D."/>
        </authorList>
    </citation>
    <scope>NUCLEOTIDE SEQUENCE</scope>
    <source>
        <strain evidence="10">AVDCRST_MAG19</strain>
    </source>
</reference>
<feature type="chain" id="PRO_5026724855" description="Peptidase S8/S53 domain-containing protein" evidence="7">
    <location>
        <begin position="18"/>
        <end position="499"/>
    </location>
</feature>
<feature type="domain" description="Inhibitor I9" evidence="9">
    <location>
        <begin position="71"/>
        <end position="110"/>
    </location>
</feature>
<dbReference type="AlphaFoldDB" id="A0A6J4V5A4"/>
<dbReference type="EMBL" id="CADCWL010000116">
    <property type="protein sequence ID" value="CAA9567697.1"/>
    <property type="molecule type" value="Genomic_DNA"/>
</dbReference>
<keyword evidence="3 5" id="KW-0378">Hydrolase</keyword>
<protein>
    <recommendedName>
        <fullName evidence="11">Peptidase S8/S53 domain-containing protein</fullName>
    </recommendedName>
</protein>
<keyword evidence="2 5" id="KW-0645">Protease</keyword>
<dbReference type="Pfam" id="PF05922">
    <property type="entry name" value="Inhibitor_I9"/>
    <property type="match status" value="1"/>
</dbReference>
<feature type="active site" description="Charge relay system" evidence="5">
    <location>
        <position position="348"/>
    </location>
</feature>
<evidence type="ECO:0008006" key="11">
    <source>
        <dbReference type="Google" id="ProtNLM"/>
    </source>
</evidence>
<evidence type="ECO:0000256" key="4">
    <source>
        <dbReference type="ARBA" id="ARBA00022825"/>
    </source>
</evidence>
<dbReference type="InterPro" id="IPR050131">
    <property type="entry name" value="Peptidase_S8_subtilisin-like"/>
</dbReference>
<feature type="domain" description="Peptidase S8/S53" evidence="8">
    <location>
        <begin position="134"/>
        <end position="360"/>
    </location>
</feature>
<feature type="active site" description="Charge relay system" evidence="5">
    <location>
        <position position="143"/>
    </location>
</feature>
<accession>A0A6J4V5A4</accession>
<dbReference type="InterPro" id="IPR023828">
    <property type="entry name" value="Peptidase_S8_Ser-AS"/>
</dbReference>
<dbReference type="PRINTS" id="PR00723">
    <property type="entry name" value="SUBTILISIN"/>
</dbReference>
<dbReference type="PROSITE" id="PS00136">
    <property type="entry name" value="SUBTILASE_ASP"/>
    <property type="match status" value="1"/>
</dbReference>
<dbReference type="InterPro" id="IPR037045">
    <property type="entry name" value="S8pro/Inhibitor_I9_sf"/>
</dbReference>
<feature type="active site" description="Charge relay system" evidence="5">
    <location>
        <position position="174"/>
    </location>
</feature>
<comment type="similarity">
    <text evidence="1 5 6">Belongs to the peptidase S8 family.</text>
</comment>
<dbReference type="InterPro" id="IPR015500">
    <property type="entry name" value="Peptidase_S8_subtilisin-rel"/>
</dbReference>
<dbReference type="Pfam" id="PF00082">
    <property type="entry name" value="Peptidase_S8"/>
    <property type="match status" value="1"/>
</dbReference>
<evidence type="ECO:0000256" key="2">
    <source>
        <dbReference type="ARBA" id="ARBA00022670"/>
    </source>
</evidence>
<dbReference type="InterPro" id="IPR023827">
    <property type="entry name" value="Peptidase_S8_Asp-AS"/>
</dbReference>
<dbReference type="Pfam" id="PF17963">
    <property type="entry name" value="Big_9"/>
    <property type="match status" value="1"/>
</dbReference>
<dbReference type="InterPro" id="IPR010259">
    <property type="entry name" value="S8pro/Inhibitor_I9"/>
</dbReference>
<dbReference type="InterPro" id="IPR036852">
    <property type="entry name" value="Peptidase_S8/S53_dom_sf"/>
</dbReference>
<dbReference type="PANTHER" id="PTHR43806">
    <property type="entry name" value="PEPTIDASE S8"/>
    <property type="match status" value="1"/>
</dbReference>
<dbReference type="PROSITE" id="PS51892">
    <property type="entry name" value="SUBTILASE"/>
    <property type="match status" value="1"/>
</dbReference>
<dbReference type="GO" id="GO:0006508">
    <property type="term" value="P:proteolysis"/>
    <property type="evidence" value="ECO:0007669"/>
    <property type="project" value="UniProtKB-KW"/>
</dbReference>
<evidence type="ECO:0000259" key="9">
    <source>
        <dbReference type="Pfam" id="PF05922"/>
    </source>
</evidence>
<keyword evidence="7" id="KW-0732">Signal</keyword>
<dbReference type="PROSITE" id="PS00138">
    <property type="entry name" value="SUBTILASE_SER"/>
    <property type="match status" value="1"/>
</dbReference>
<organism evidence="10">
    <name type="scientific">uncultured Thermomicrobiales bacterium</name>
    <dbReference type="NCBI Taxonomy" id="1645740"/>
    <lineage>
        <taxon>Bacteria</taxon>
        <taxon>Pseudomonadati</taxon>
        <taxon>Thermomicrobiota</taxon>
        <taxon>Thermomicrobia</taxon>
        <taxon>Thermomicrobiales</taxon>
        <taxon>environmental samples</taxon>
    </lineage>
</organism>
<dbReference type="PANTHER" id="PTHR43806:SF11">
    <property type="entry name" value="CEREVISIN-RELATED"/>
    <property type="match status" value="1"/>
</dbReference>
<dbReference type="SUPFAM" id="SSF54897">
    <property type="entry name" value="Protease propeptides/inhibitors"/>
    <property type="match status" value="1"/>
</dbReference>
<evidence type="ECO:0000256" key="6">
    <source>
        <dbReference type="RuleBase" id="RU003355"/>
    </source>
</evidence>
<sequence length="499" mass="50285">MLARLTLLVAVSTGSVAAGIAPDVAAVESSEPRDRQSTGRPVEGRYIVVLRDDVADPRGVAAGLGRDLGLSVSHVYDTVLNGFAARVPAQALDGLRRNPRVAAVEEDRTVAATAALPTGVDRVGAEDAGGAGAGPGVPVAILDSGIAEHPDLTIAGGYNCTSDDRTAYDDVHGHGTHVAGTVGASGGSLGVAPGTPLYAVKVLGDDGIGRLSWVICGLDWAPGQGITVANLSLVGASSEDPTACESSSLHRAVCKAAASGLRLVVAAGNDGGNTAGYAPAKYDQVTTVSALADADGCRGGRGGATGAGPDDTRATFSNRGTAVDVAAPGVGIASTWLGGGYRTLNGTSMAAPHVAALVALGGYAKEASGFREPIAILPNGDTRCEGDTDANATGTLDDGAVAAAAPRAGDDAYRVDEDRVLRRAAPGVLANDSGDAGPLTVRVENRPRTGRLTLNPNGSFAYEPERDFSGSVSFTYRVKDAAGRSDVGRVTIRVVSRRN</sequence>
<evidence type="ECO:0000259" key="8">
    <source>
        <dbReference type="Pfam" id="PF00082"/>
    </source>
</evidence>
<evidence type="ECO:0000256" key="1">
    <source>
        <dbReference type="ARBA" id="ARBA00011073"/>
    </source>
</evidence>
<dbReference type="GO" id="GO:0005615">
    <property type="term" value="C:extracellular space"/>
    <property type="evidence" value="ECO:0007669"/>
    <property type="project" value="TreeGrafter"/>
</dbReference>
<gene>
    <name evidence="10" type="ORF">AVDCRST_MAG19-2437</name>
</gene>